<gene>
    <name evidence="2" type="ORF">PM10SUCC1_20920</name>
</gene>
<protein>
    <recommendedName>
        <fullName evidence="4">Peptidase</fullName>
    </recommendedName>
</protein>
<comment type="caution">
    <text evidence="2">The sequence shown here is derived from an EMBL/GenBank/DDBJ whole genome shotgun (WGS) entry which is preliminary data.</text>
</comment>
<name>A0A9W6GLH7_9FUSO</name>
<proteinExistence type="predicted"/>
<feature type="chain" id="PRO_5040799717" description="Peptidase" evidence="1">
    <location>
        <begin position="19"/>
        <end position="129"/>
    </location>
</feature>
<dbReference type="RefSeq" id="WP_281835827.1">
    <property type="nucleotide sequence ID" value="NZ_BSDY01000009.1"/>
</dbReference>
<sequence length="129" mass="14658">MKKIIATVFLLMSISALAGERWEAADLGKYKVNPISIERPFKNEYVFEFDIKYMEDSAPGMDHDIRLTIGDKIIDVQDLKVLTTTDCTNQSAIVKLTVPKNFSEIDFDGISFINKRSRKIDKTFDMSGV</sequence>
<evidence type="ECO:0000256" key="1">
    <source>
        <dbReference type="SAM" id="SignalP"/>
    </source>
</evidence>
<accession>A0A9W6GLH7</accession>
<dbReference type="Proteomes" id="UP001144471">
    <property type="component" value="Unassembled WGS sequence"/>
</dbReference>
<dbReference type="EMBL" id="BSDY01000009">
    <property type="protein sequence ID" value="GLI56578.1"/>
    <property type="molecule type" value="Genomic_DNA"/>
</dbReference>
<organism evidence="2 3">
    <name type="scientific">Propionigenium maris DSM 9537</name>
    <dbReference type="NCBI Taxonomy" id="1123000"/>
    <lineage>
        <taxon>Bacteria</taxon>
        <taxon>Fusobacteriati</taxon>
        <taxon>Fusobacteriota</taxon>
        <taxon>Fusobacteriia</taxon>
        <taxon>Fusobacteriales</taxon>
        <taxon>Fusobacteriaceae</taxon>
        <taxon>Propionigenium</taxon>
    </lineage>
</organism>
<feature type="signal peptide" evidence="1">
    <location>
        <begin position="1"/>
        <end position="18"/>
    </location>
</feature>
<dbReference type="AlphaFoldDB" id="A0A9W6GLH7"/>
<reference evidence="2" key="1">
    <citation type="submission" date="2022-12" db="EMBL/GenBank/DDBJ databases">
        <title>Reference genome sequencing for broad-spectrum identification of bacterial and archaeal isolates by mass spectrometry.</title>
        <authorList>
            <person name="Sekiguchi Y."/>
            <person name="Tourlousse D.M."/>
        </authorList>
    </citation>
    <scope>NUCLEOTIDE SEQUENCE</scope>
    <source>
        <strain evidence="2">10succ1</strain>
    </source>
</reference>
<evidence type="ECO:0000313" key="3">
    <source>
        <dbReference type="Proteomes" id="UP001144471"/>
    </source>
</evidence>
<evidence type="ECO:0000313" key="2">
    <source>
        <dbReference type="EMBL" id="GLI56578.1"/>
    </source>
</evidence>
<evidence type="ECO:0008006" key="4">
    <source>
        <dbReference type="Google" id="ProtNLM"/>
    </source>
</evidence>
<keyword evidence="1" id="KW-0732">Signal</keyword>
<keyword evidence="3" id="KW-1185">Reference proteome</keyword>